<dbReference type="EMBL" id="QQAZ01000006">
    <property type="protein sequence ID" value="RDI50091.1"/>
    <property type="molecule type" value="Genomic_DNA"/>
</dbReference>
<evidence type="ECO:0000256" key="6">
    <source>
        <dbReference type="ARBA" id="ARBA00022692"/>
    </source>
</evidence>
<evidence type="ECO:0000313" key="10">
    <source>
        <dbReference type="EMBL" id="RDI50091.1"/>
    </source>
</evidence>
<sequence>MLGFALDRVLGDPRRWHPVAGFGSAAARLEAVTYRDSRGAGVVHEAVLVGGVIAAGVVAQRLAGGPAGCGGRGRSGTAGLVAQRLAGGRAGRGGRCRSGTAGLVAQGSVGGGAGDRGRRWLGTAKRRNGIRGWWRTASAASLYEGAPVGAAANAGTVVVVALATWTALGGTTLARTGREMADLLEAGDIEAARRVLPSLCGRDPELLDADGLARAALESIAENTSDATVAPLFWGAVAGVPGLLGYRAVNTLDAMVGYRNERYTNFGWAAARTDDLANLIPARLSAALTAVLAPLAGGRPAAALRAWRRDAAAHPSPNAGVAESAMAGALGIRLGGRTEYRHGIEMRPTLGDGPAPRVPDLRRAVRLSQAIQTASALTAAIAALARGRATP</sequence>
<dbReference type="GO" id="GO:0048472">
    <property type="term" value="F:threonine-phosphate decarboxylase activity"/>
    <property type="evidence" value="ECO:0007669"/>
    <property type="project" value="InterPro"/>
</dbReference>
<dbReference type="RefSeq" id="WP_084519802.1">
    <property type="nucleotide sequence ID" value="NZ_QQAZ01000006.1"/>
</dbReference>
<accession>A0A370H7I2</accession>
<evidence type="ECO:0000256" key="2">
    <source>
        <dbReference type="ARBA" id="ARBA00004953"/>
    </source>
</evidence>
<evidence type="ECO:0000256" key="4">
    <source>
        <dbReference type="ARBA" id="ARBA00022475"/>
    </source>
</evidence>
<keyword evidence="6 9" id="KW-0812">Transmembrane</keyword>
<proteinExistence type="inferred from homology"/>
<dbReference type="HAMAP" id="MF_00024">
    <property type="entry name" value="CobD_CbiB"/>
    <property type="match status" value="1"/>
</dbReference>
<dbReference type="PANTHER" id="PTHR34308">
    <property type="entry name" value="COBALAMIN BIOSYNTHESIS PROTEIN CBIB"/>
    <property type="match status" value="1"/>
</dbReference>
<protein>
    <recommendedName>
        <fullName evidence="9">Cobalamin biosynthesis protein CobD</fullName>
    </recommendedName>
</protein>
<dbReference type="AlphaFoldDB" id="A0A370H7I2"/>
<dbReference type="UniPathway" id="UPA00148"/>
<evidence type="ECO:0000256" key="9">
    <source>
        <dbReference type="HAMAP-Rule" id="MF_00024"/>
    </source>
</evidence>
<dbReference type="Proteomes" id="UP000255355">
    <property type="component" value="Unassembled WGS sequence"/>
</dbReference>
<dbReference type="GO" id="GO:0005886">
    <property type="term" value="C:plasma membrane"/>
    <property type="evidence" value="ECO:0007669"/>
    <property type="project" value="UniProtKB-SubCell"/>
</dbReference>
<keyword evidence="8 9" id="KW-0472">Membrane</keyword>
<comment type="function">
    <text evidence="9">Converts cobyric acid to cobinamide by the addition of aminopropanol on the F carboxylic group.</text>
</comment>
<name>A0A370H7I2_9NOCA</name>
<dbReference type="NCBIfam" id="TIGR00380">
    <property type="entry name" value="cobal_cbiB"/>
    <property type="match status" value="1"/>
</dbReference>
<evidence type="ECO:0000256" key="7">
    <source>
        <dbReference type="ARBA" id="ARBA00022989"/>
    </source>
</evidence>
<comment type="similarity">
    <text evidence="3 9">Belongs to the CobD/CbiB family.</text>
</comment>
<dbReference type="STRING" id="1210089.GCA_001613165_04014"/>
<dbReference type="InterPro" id="IPR004485">
    <property type="entry name" value="Cobalamin_biosynth_CobD/CbiB"/>
</dbReference>
<evidence type="ECO:0000313" key="11">
    <source>
        <dbReference type="Proteomes" id="UP000255355"/>
    </source>
</evidence>
<evidence type="ECO:0000256" key="1">
    <source>
        <dbReference type="ARBA" id="ARBA00004651"/>
    </source>
</evidence>
<keyword evidence="11" id="KW-1185">Reference proteome</keyword>
<evidence type="ECO:0000256" key="3">
    <source>
        <dbReference type="ARBA" id="ARBA00006263"/>
    </source>
</evidence>
<gene>
    <name evidence="9" type="primary">cobD</name>
    <name evidence="10" type="ORF">DFR68_106530</name>
</gene>
<keyword evidence="7 9" id="KW-1133">Transmembrane helix</keyword>
<comment type="caution">
    <text evidence="10">The sequence shown here is derived from an EMBL/GenBank/DDBJ whole genome shotgun (WGS) entry which is preliminary data.</text>
</comment>
<keyword evidence="4 9" id="KW-1003">Cell membrane</keyword>
<dbReference type="PANTHER" id="PTHR34308:SF1">
    <property type="entry name" value="COBALAMIN BIOSYNTHESIS PROTEIN CBIB"/>
    <property type="match status" value="1"/>
</dbReference>
<dbReference type="GO" id="GO:0015420">
    <property type="term" value="F:ABC-type vitamin B12 transporter activity"/>
    <property type="evidence" value="ECO:0007669"/>
    <property type="project" value="UniProtKB-UniRule"/>
</dbReference>
<keyword evidence="5 9" id="KW-0169">Cobalamin biosynthesis</keyword>
<dbReference type="Pfam" id="PF03186">
    <property type="entry name" value="CobD_Cbib"/>
    <property type="match status" value="2"/>
</dbReference>
<reference evidence="10 11" key="1">
    <citation type="submission" date="2018-07" db="EMBL/GenBank/DDBJ databases">
        <title>Genomic Encyclopedia of Type Strains, Phase IV (KMG-IV): sequencing the most valuable type-strain genomes for metagenomic binning, comparative biology and taxonomic classification.</title>
        <authorList>
            <person name="Goeker M."/>
        </authorList>
    </citation>
    <scope>NUCLEOTIDE SEQUENCE [LARGE SCALE GENOMIC DNA]</scope>
    <source>
        <strain evidence="10 11">DSM 44952</strain>
    </source>
</reference>
<organism evidence="10 11">
    <name type="scientific">Nocardia mexicana</name>
    <dbReference type="NCBI Taxonomy" id="279262"/>
    <lineage>
        <taxon>Bacteria</taxon>
        <taxon>Bacillati</taxon>
        <taxon>Actinomycetota</taxon>
        <taxon>Actinomycetes</taxon>
        <taxon>Mycobacteriales</taxon>
        <taxon>Nocardiaceae</taxon>
        <taxon>Nocardia</taxon>
    </lineage>
</organism>
<evidence type="ECO:0000256" key="5">
    <source>
        <dbReference type="ARBA" id="ARBA00022573"/>
    </source>
</evidence>
<dbReference type="NCBIfam" id="NF002276">
    <property type="entry name" value="PRK01209.1-4"/>
    <property type="match status" value="1"/>
</dbReference>
<evidence type="ECO:0000256" key="8">
    <source>
        <dbReference type="ARBA" id="ARBA00023136"/>
    </source>
</evidence>
<comment type="subcellular location">
    <subcellularLocation>
        <location evidence="1 9">Cell membrane</location>
        <topology evidence="1 9">Multi-pass membrane protein</topology>
    </subcellularLocation>
</comment>
<comment type="pathway">
    <text evidence="2 9">Cofactor biosynthesis; adenosylcobalamin biosynthesis.</text>
</comment>
<dbReference type="GO" id="GO:0009236">
    <property type="term" value="P:cobalamin biosynthetic process"/>
    <property type="evidence" value="ECO:0007669"/>
    <property type="project" value="UniProtKB-UniRule"/>
</dbReference>